<dbReference type="Proteomes" id="UP000075260">
    <property type="component" value="Unassembled WGS sequence"/>
</dbReference>
<sequence length="109" mass="12144">MCGVIHFTRLSPALLLNEVRHQAGKLQEIGCPEQRAALADDDLWIRRDDIGPLPRHGADVLLVDAQQEPRPVPVVPLAHADELPSAERVERVRHAHKALARGRRACSSW</sequence>
<evidence type="ECO:0000313" key="2">
    <source>
        <dbReference type="Proteomes" id="UP000075260"/>
    </source>
</evidence>
<evidence type="ECO:0000313" key="1">
    <source>
        <dbReference type="EMBL" id="KYF70850.1"/>
    </source>
</evidence>
<dbReference type="AlphaFoldDB" id="A0A150QSC3"/>
<dbReference type="EMBL" id="JEMA01000372">
    <property type="protein sequence ID" value="KYF70850.1"/>
    <property type="molecule type" value="Genomic_DNA"/>
</dbReference>
<proteinExistence type="predicted"/>
<comment type="caution">
    <text evidence="1">The sequence shown here is derived from an EMBL/GenBank/DDBJ whole genome shotgun (WGS) entry which is preliminary data.</text>
</comment>
<organism evidence="1 2">
    <name type="scientific">Sorangium cellulosum</name>
    <name type="common">Polyangium cellulosum</name>
    <dbReference type="NCBI Taxonomy" id="56"/>
    <lineage>
        <taxon>Bacteria</taxon>
        <taxon>Pseudomonadati</taxon>
        <taxon>Myxococcota</taxon>
        <taxon>Polyangia</taxon>
        <taxon>Polyangiales</taxon>
        <taxon>Polyangiaceae</taxon>
        <taxon>Sorangium</taxon>
    </lineage>
</organism>
<protein>
    <submittedName>
        <fullName evidence="1">Uncharacterized protein</fullName>
    </submittedName>
</protein>
<reference evidence="1 2" key="1">
    <citation type="submission" date="2014-02" db="EMBL/GenBank/DDBJ databases">
        <title>The small core and large imbalanced accessory genome model reveals a collaborative survival strategy of Sorangium cellulosum strains in nature.</title>
        <authorList>
            <person name="Han K."/>
            <person name="Peng R."/>
            <person name="Blom J."/>
            <person name="Li Y.-Z."/>
        </authorList>
    </citation>
    <scope>NUCLEOTIDE SEQUENCE [LARGE SCALE GENOMIC DNA]</scope>
    <source>
        <strain evidence="1 2">So0008-312</strain>
    </source>
</reference>
<name>A0A150QSC3_SORCE</name>
<accession>A0A150QSC3</accession>
<gene>
    <name evidence="1" type="ORF">BE15_30560</name>
</gene>